<dbReference type="GO" id="GO:0006260">
    <property type="term" value="P:DNA replication"/>
    <property type="evidence" value="ECO:0007669"/>
    <property type="project" value="UniProtKB-KW"/>
</dbReference>
<keyword evidence="9" id="KW-0234">DNA repair</keyword>
<feature type="domain" description="Nudix hydrolase" evidence="19">
    <location>
        <begin position="3"/>
        <end position="135"/>
    </location>
</feature>
<dbReference type="InterPro" id="IPR029119">
    <property type="entry name" value="MutY_C"/>
</dbReference>
<dbReference type="InterPro" id="IPR003561">
    <property type="entry name" value="Mutator_MutT"/>
</dbReference>
<evidence type="ECO:0000256" key="14">
    <source>
        <dbReference type="ARBA" id="ARBA00041592"/>
    </source>
</evidence>
<evidence type="ECO:0000256" key="2">
    <source>
        <dbReference type="ARBA" id="ARBA00005582"/>
    </source>
</evidence>
<evidence type="ECO:0000256" key="17">
    <source>
        <dbReference type="PIRSR" id="PIRSR603561-1"/>
    </source>
</evidence>
<keyword evidence="5 18" id="KW-0479">Metal-binding</keyword>
<evidence type="ECO:0000256" key="7">
    <source>
        <dbReference type="ARBA" id="ARBA00022801"/>
    </source>
</evidence>
<dbReference type="InterPro" id="IPR047127">
    <property type="entry name" value="MutT-like"/>
</dbReference>
<dbReference type="GO" id="GO:0006281">
    <property type="term" value="P:DNA repair"/>
    <property type="evidence" value="ECO:0007669"/>
    <property type="project" value="UniProtKB-KW"/>
</dbReference>
<keyword evidence="7" id="KW-0378">Hydrolase</keyword>
<dbReference type="SUPFAM" id="SSF55811">
    <property type="entry name" value="Nudix"/>
    <property type="match status" value="1"/>
</dbReference>
<evidence type="ECO:0000256" key="5">
    <source>
        <dbReference type="ARBA" id="ARBA00022723"/>
    </source>
</evidence>
<dbReference type="InterPro" id="IPR000086">
    <property type="entry name" value="NUDIX_hydrolase_dom"/>
</dbReference>
<name>A0A222FEM6_9GAMM</name>
<dbReference type="InterPro" id="IPR015797">
    <property type="entry name" value="NUDIX_hydrolase-like_dom_sf"/>
</dbReference>
<evidence type="ECO:0000256" key="8">
    <source>
        <dbReference type="ARBA" id="ARBA00022842"/>
    </source>
</evidence>
<evidence type="ECO:0000256" key="10">
    <source>
        <dbReference type="ARBA" id="ARBA00035861"/>
    </source>
</evidence>
<dbReference type="InterPro" id="IPR020476">
    <property type="entry name" value="Nudix_hydrolase"/>
</dbReference>
<gene>
    <name evidence="20" type="ORF">CHH28_00255</name>
</gene>
<comment type="catalytic activity">
    <reaction evidence="11">
        <text>8-oxo-GTP + H2O = 8-oxo-GMP + diphosphate + H(+)</text>
        <dbReference type="Rhea" id="RHEA:67616"/>
        <dbReference type="ChEBI" id="CHEBI:15377"/>
        <dbReference type="ChEBI" id="CHEBI:15378"/>
        <dbReference type="ChEBI" id="CHEBI:33019"/>
        <dbReference type="ChEBI" id="CHEBI:143553"/>
        <dbReference type="ChEBI" id="CHEBI:145694"/>
    </reaction>
</comment>
<feature type="binding site" evidence="17">
    <location>
        <begin position="34"/>
        <end position="37"/>
    </location>
    <ligand>
        <name>8-oxo-dGTP</name>
        <dbReference type="ChEBI" id="CHEBI:77896"/>
    </ligand>
</feature>
<comment type="similarity">
    <text evidence="2">Belongs to the Nudix hydrolase family.</text>
</comment>
<keyword evidence="6" id="KW-0227">DNA damage</keyword>
<evidence type="ECO:0000256" key="3">
    <source>
        <dbReference type="ARBA" id="ARBA00022457"/>
    </source>
</evidence>
<proteinExistence type="inferred from homology"/>
<evidence type="ECO:0000256" key="12">
    <source>
        <dbReference type="ARBA" id="ARBA00038905"/>
    </source>
</evidence>
<dbReference type="GO" id="GO:0044716">
    <property type="term" value="F:8-oxo-GDP phosphatase activity"/>
    <property type="evidence" value="ECO:0007669"/>
    <property type="project" value="TreeGrafter"/>
</dbReference>
<dbReference type="GO" id="GO:0044715">
    <property type="term" value="F:8-oxo-dGDP phosphatase activity"/>
    <property type="evidence" value="ECO:0007669"/>
    <property type="project" value="TreeGrafter"/>
</dbReference>
<organism evidence="20 21">
    <name type="scientific">Bacterioplanes sanyensis</name>
    <dbReference type="NCBI Taxonomy" id="1249553"/>
    <lineage>
        <taxon>Bacteria</taxon>
        <taxon>Pseudomonadati</taxon>
        <taxon>Pseudomonadota</taxon>
        <taxon>Gammaproteobacteria</taxon>
        <taxon>Oceanospirillales</taxon>
        <taxon>Oceanospirillaceae</taxon>
        <taxon>Bacterioplanes</taxon>
    </lineage>
</organism>
<evidence type="ECO:0000256" key="18">
    <source>
        <dbReference type="PIRSR" id="PIRSR603561-2"/>
    </source>
</evidence>
<dbReference type="AlphaFoldDB" id="A0A222FEM6"/>
<dbReference type="Proteomes" id="UP000202440">
    <property type="component" value="Chromosome"/>
</dbReference>
<keyword evidence="4" id="KW-0235">DNA replication</keyword>
<dbReference type="EC" id="3.6.1.55" evidence="12"/>
<evidence type="ECO:0000256" key="13">
    <source>
        <dbReference type="ARBA" id="ARBA00040794"/>
    </source>
</evidence>
<evidence type="ECO:0000313" key="21">
    <source>
        <dbReference type="Proteomes" id="UP000202440"/>
    </source>
</evidence>
<dbReference type="PANTHER" id="PTHR47707">
    <property type="entry name" value="8-OXO-DGTP DIPHOSPHATASE"/>
    <property type="match status" value="1"/>
</dbReference>
<dbReference type="PROSITE" id="PS51462">
    <property type="entry name" value="NUDIX"/>
    <property type="match status" value="1"/>
</dbReference>
<dbReference type="Pfam" id="PF14815">
    <property type="entry name" value="NUDIX_4"/>
    <property type="match status" value="1"/>
</dbReference>
<reference evidence="20 21" key="1">
    <citation type="submission" date="2017-07" db="EMBL/GenBank/DDBJ databases">
        <title>Annotated genome sequence of Bacterioplanes sanyensis isolated from Red Sea.</title>
        <authorList>
            <person name="Rehman Z.U."/>
        </authorList>
    </citation>
    <scope>NUCLEOTIDE SEQUENCE [LARGE SCALE GENOMIC DNA]</scope>
    <source>
        <strain evidence="20 21">NV9</strain>
    </source>
</reference>
<evidence type="ECO:0000256" key="9">
    <source>
        <dbReference type="ARBA" id="ARBA00023204"/>
    </source>
</evidence>
<comment type="cofactor">
    <cofactor evidence="1 18">
        <name>Mg(2+)</name>
        <dbReference type="ChEBI" id="CHEBI:18420"/>
    </cofactor>
</comment>
<keyword evidence="3" id="KW-0515">Mutator protein</keyword>
<dbReference type="GO" id="GO:0035539">
    <property type="term" value="F:8-oxo-7,8-dihydrodeoxyguanosine triphosphate pyrophosphatase activity"/>
    <property type="evidence" value="ECO:0007669"/>
    <property type="project" value="UniProtKB-EC"/>
</dbReference>
<evidence type="ECO:0000259" key="19">
    <source>
        <dbReference type="PROSITE" id="PS51462"/>
    </source>
</evidence>
<protein>
    <recommendedName>
        <fullName evidence="13">8-oxo-dGTP diphosphatase</fullName>
        <ecNumber evidence="12">3.6.1.55</ecNumber>
    </recommendedName>
    <alternativeName>
        <fullName evidence="16">7,8-dihydro-8-oxoguanine-triphosphatase</fullName>
    </alternativeName>
    <alternativeName>
        <fullName evidence="15">Mutator protein MutT</fullName>
    </alternativeName>
    <alternativeName>
        <fullName evidence="14">dGTP pyrophosphohydrolase</fullName>
    </alternativeName>
</protein>
<evidence type="ECO:0000313" key="20">
    <source>
        <dbReference type="EMBL" id="ASP37210.1"/>
    </source>
</evidence>
<dbReference type="EMBL" id="CP022530">
    <property type="protein sequence ID" value="ASP37210.1"/>
    <property type="molecule type" value="Genomic_DNA"/>
</dbReference>
<keyword evidence="8 18" id="KW-0460">Magnesium</keyword>
<dbReference type="OrthoDB" id="9810648at2"/>
<dbReference type="RefSeq" id="WP_094058428.1">
    <property type="nucleotide sequence ID" value="NZ_CP022530.1"/>
</dbReference>
<dbReference type="KEGG" id="bsan:CHH28_00255"/>
<comment type="catalytic activity">
    <reaction evidence="10">
        <text>8-oxo-dGTP + H2O = 8-oxo-dGMP + diphosphate + H(+)</text>
        <dbReference type="Rhea" id="RHEA:31575"/>
        <dbReference type="ChEBI" id="CHEBI:15377"/>
        <dbReference type="ChEBI" id="CHEBI:15378"/>
        <dbReference type="ChEBI" id="CHEBI:33019"/>
        <dbReference type="ChEBI" id="CHEBI:63224"/>
        <dbReference type="ChEBI" id="CHEBI:77896"/>
        <dbReference type="EC" id="3.6.1.55"/>
    </reaction>
</comment>
<feature type="binding site" evidence="17">
    <location>
        <position position="124"/>
    </location>
    <ligand>
        <name>8-oxo-dGTP</name>
        <dbReference type="ChEBI" id="CHEBI:77896"/>
    </ligand>
</feature>
<dbReference type="Gene3D" id="3.90.79.10">
    <property type="entry name" value="Nucleoside Triphosphate Pyrophosphohydrolase"/>
    <property type="match status" value="1"/>
</dbReference>
<dbReference type="PANTHER" id="PTHR47707:SF1">
    <property type="entry name" value="NUDIX HYDROLASE FAMILY PROTEIN"/>
    <property type="match status" value="1"/>
</dbReference>
<dbReference type="GO" id="GO:0046872">
    <property type="term" value="F:metal ion binding"/>
    <property type="evidence" value="ECO:0007669"/>
    <property type="project" value="UniProtKB-KW"/>
</dbReference>
<feature type="binding site" evidence="18">
    <location>
        <position position="57"/>
    </location>
    <ligand>
        <name>Mg(2+)</name>
        <dbReference type="ChEBI" id="CHEBI:18420"/>
    </ligand>
</feature>
<feature type="binding site" evidence="17">
    <location>
        <position position="23"/>
    </location>
    <ligand>
        <name>8-oxo-dGTP</name>
        <dbReference type="ChEBI" id="CHEBI:77896"/>
    </ligand>
</feature>
<feature type="binding site" evidence="18">
    <location>
        <position position="37"/>
    </location>
    <ligand>
        <name>Mg(2+)</name>
        <dbReference type="ChEBI" id="CHEBI:18420"/>
    </ligand>
</feature>
<dbReference type="GO" id="GO:0008413">
    <property type="term" value="F:8-oxo-7,8-dihydroguanosine triphosphate pyrophosphatase activity"/>
    <property type="evidence" value="ECO:0007669"/>
    <property type="project" value="InterPro"/>
</dbReference>
<evidence type="ECO:0000256" key="15">
    <source>
        <dbReference type="ARBA" id="ARBA00041979"/>
    </source>
</evidence>
<dbReference type="NCBIfam" id="TIGR00586">
    <property type="entry name" value="mutt"/>
    <property type="match status" value="1"/>
</dbReference>
<accession>A0A222FEM6</accession>
<keyword evidence="21" id="KW-1185">Reference proteome</keyword>
<evidence type="ECO:0000256" key="11">
    <source>
        <dbReference type="ARBA" id="ARBA00036904"/>
    </source>
</evidence>
<evidence type="ECO:0000256" key="6">
    <source>
        <dbReference type="ARBA" id="ARBA00022763"/>
    </source>
</evidence>
<evidence type="ECO:0000256" key="1">
    <source>
        <dbReference type="ARBA" id="ARBA00001946"/>
    </source>
</evidence>
<evidence type="ECO:0000256" key="4">
    <source>
        <dbReference type="ARBA" id="ARBA00022705"/>
    </source>
</evidence>
<sequence>MKQVHVAVAVACVNQRDILIAKRPDDKHQGGLWEFPGGKVEANETVPQALKRELDEEVALPTSESNMAPLLQIPFEYPDKHVLLDVYWVEVGINDALLAHGAEGQKVRWVAAEELARFDFPAANAPILTAIQQHLAVTSS</sequence>
<dbReference type="PRINTS" id="PR00502">
    <property type="entry name" value="NUDIXFAMILY"/>
</dbReference>
<evidence type="ECO:0000256" key="16">
    <source>
        <dbReference type="ARBA" id="ARBA00042798"/>
    </source>
</evidence>
<feature type="binding site" evidence="17">
    <location>
        <position position="28"/>
    </location>
    <ligand>
        <name>8-oxo-dGTP</name>
        <dbReference type="ChEBI" id="CHEBI:77896"/>
    </ligand>
</feature>
<dbReference type="CDD" id="cd03425">
    <property type="entry name" value="NUDIX_MutT_NudA_like"/>
    <property type="match status" value="1"/>
</dbReference>